<dbReference type="Proteomes" id="UP000317318">
    <property type="component" value="Chromosome"/>
</dbReference>
<reference evidence="1 2" key="1">
    <citation type="submission" date="2019-02" db="EMBL/GenBank/DDBJ databases">
        <title>Deep-cultivation of Planctomycetes and their phenomic and genomic characterization uncovers novel biology.</title>
        <authorList>
            <person name="Wiegand S."/>
            <person name="Jogler M."/>
            <person name="Boedeker C."/>
            <person name="Pinto D."/>
            <person name="Vollmers J."/>
            <person name="Rivas-Marin E."/>
            <person name="Kohn T."/>
            <person name="Peeters S.H."/>
            <person name="Heuer A."/>
            <person name="Rast P."/>
            <person name="Oberbeckmann S."/>
            <person name="Bunk B."/>
            <person name="Jeske O."/>
            <person name="Meyerdierks A."/>
            <person name="Storesund J.E."/>
            <person name="Kallscheuer N."/>
            <person name="Luecker S."/>
            <person name="Lage O.M."/>
            <person name="Pohl T."/>
            <person name="Merkel B.J."/>
            <person name="Hornburger P."/>
            <person name="Mueller R.-W."/>
            <person name="Bruemmer F."/>
            <person name="Labrenz M."/>
            <person name="Spormann A.M."/>
            <person name="Op den Camp H."/>
            <person name="Overmann J."/>
            <person name="Amann R."/>
            <person name="Jetten M.S.M."/>
            <person name="Mascher T."/>
            <person name="Medema M.H."/>
            <person name="Devos D.P."/>
            <person name="Kaster A.-K."/>
            <person name="Ovreas L."/>
            <person name="Rohde M."/>
            <person name="Galperin M.Y."/>
            <person name="Jogler C."/>
        </authorList>
    </citation>
    <scope>NUCLEOTIDE SEQUENCE [LARGE SCALE GENOMIC DNA]</scope>
    <source>
        <strain evidence="1 2">Pan189</strain>
    </source>
</reference>
<sequence>MVDRRVIFPTARASGLYVGRFDTASSVTAQRVCVTGNASVVSFSTPIVAQFGNLFLFVAGP</sequence>
<accession>A0A517QYM4</accession>
<name>A0A517QYM4_9PLAN</name>
<evidence type="ECO:0000313" key="1">
    <source>
        <dbReference type="EMBL" id="QDT36745.1"/>
    </source>
</evidence>
<dbReference type="AlphaFoldDB" id="A0A517QYM4"/>
<gene>
    <name evidence="1" type="ORF">Pan189_11080</name>
</gene>
<proteinExistence type="predicted"/>
<dbReference type="EMBL" id="CP036268">
    <property type="protein sequence ID" value="QDT36745.1"/>
    <property type="molecule type" value="Genomic_DNA"/>
</dbReference>
<organism evidence="1 2">
    <name type="scientific">Stratiformator vulcanicus</name>
    <dbReference type="NCBI Taxonomy" id="2527980"/>
    <lineage>
        <taxon>Bacteria</taxon>
        <taxon>Pseudomonadati</taxon>
        <taxon>Planctomycetota</taxon>
        <taxon>Planctomycetia</taxon>
        <taxon>Planctomycetales</taxon>
        <taxon>Planctomycetaceae</taxon>
        <taxon>Stratiformator</taxon>
    </lineage>
</organism>
<dbReference type="KEGG" id="svp:Pan189_11080"/>
<keyword evidence="2" id="KW-1185">Reference proteome</keyword>
<evidence type="ECO:0000313" key="2">
    <source>
        <dbReference type="Proteomes" id="UP000317318"/>
    </source>
</evidence>
<protein>
    <submittedName>
        <fullName evidence="1">Uncharacterized protein</fullName>
    </submittedName>
</protein>